<comment type="caution">
    <text evidence="7">The sequence shown here is derived from an EMBL/GenBank/DDBJ whole genome shotgun (WGS) entry which is preliminary data.</text>
</comment>
<feature type="domain" description="ADF-H" evidence="6">
    <location>
        <begin position="30"/>
        <end position="203"/>
    </location>
</feature>
<evidence type="ECO:0000256" key="4">
    <source>
        <dbReference type="ARBA" id="ARBA00023203"/>
    </source>
</evidence>
<name>A0A2S4UTY8_9BASI</name>
<dbReference type="PANTHER" id="PTHR11913">
    <property type="entry name" value="COFILIN-RELATED"/>
    <property type="match status" value="1"/>
</dbReference>
<accession>A0A2S4UTY8</accession>
<dbReference type="Proteomes" id="UP000238274">
    <property type="component" value="Unassembled WGS sequence"/>
</dbReference>
<reference evidence="8" key="2">
    <citation type="journal article" date="2018" name="BMC Genomics">
        <title>Genomic insights into host adaptation between the wheat stripe rust pathogen (Puccinia striiformis f. sp. tritici) and the barley stripe rust pathogen (Puccinia striiformis f. sp. hordei).</title>
        <authorList>
            <person name="Xia C."/>
            <person name="Wang M."/>
            <person name="Yin C."/>
            <person name="Cornejo O.E."/>
            <person name="Hulbert S.H."/>
            <person name="Chen X."/>
        </authorList>
    </citation>
    <scope>NUCLEOTIDE SEQUENCE [LARGE SCALE GENOMIC DNA]</scope>
    <source>
        <strain evidence="8">93TX-2</strain>
    </source>
</reference>
<keyword evidence="4" id="KW-0009">Actin-binding</keyword>
<comment type="subcellular location">
    <subcellularLocation>
        <location evidence="1">Nucleus matrix</location>
    </subcellularLocation>
</comment>
<dbReference type="PROSITE" id="PS51263">
    <property type="entry name" value="ADF_H"/>
    <property type="match status" value="1"/>
</dbReference>
<comment type="similarity">
    <text evidence="2">Belongs to the actin-binding proteins ADF family.</text>
</comment>
<dbReference type="GO" id="GO:0003779">
    <property type="term" value="F:actin binding"/>
    <property type="evidence" value="ECO:0007669"/>
    <property type="project" value="UniProtKB-KW"/>
</dbReference>
<dbReference type="OrthoDB" id="10249245at2759"/>
<protein>
    <recommendedName>
        <fullName evidence="3">Cofilin</fullName>
    </recommendedName>
    <alternativeName>
        <fullName evidence="5">Actin-depolymerizing factor 1</fullName>
    </alternativeName>
</protein>
<dbReference type="SUPFAM" id="SSF55753">
    <property type="entry name" value="Actin depolymerizing proteins"/>
    <property type="match status" value="1"/>
</dbReference>
<dbReference type="InterPro" id="IPR017904">
    <property type="entry name" value="ADF/Cofilin"/>
</dbReference>
<evidence type="ECO:0000313" key="8">
    <source>
        <dbReference type="Proteomes" id="UP000238274"/>
    </source>
</evidence>
<dbReference type="GO" id="GO:0016363">
    <property type="term" value="C:nuclear matrix"/>
    <property type="evidence" value="ECO:0007669"/>
    <property type="project" value="UniProtKB-SubCell"/>
</dbReference>
<dbReference type="GO" id="GO:0015629">
    <property type="term" value="C:actin cytoskeleton"/>
    <property type="evidence" value="ECO:0007669"/>
    <property type="project" value="InterPro"/>
</dbReference>
<organism evidence="7 8">
    <name type="scientific">Puccinia striiformis</name>
    <dbReference type="NCBI Taxonomy" id="27350"/>
    <lineage>
        <taxon>Eukaryota</taxon>
        <taxon>Fungi</taxon>
        <taxon>Dikarya</taxon>
        <taxon>Basidiomycota</taxon>
        <taxon>Pucciniomycotina</taxon>
        <taxon>Pucciniomycetes</taxon>
        <taxon>Pucciniales</taxon>
        <taxon>Pucciniaceae</taxon>
        <taxon>Puccinia</taxon>
    </lineage>
</organism>
<evidence type="ECO:0000256" key="1">
    <source>
        <dbReference type="ARBA" id="ARBA00004109"/>
    </source>
</evidence>
<dbReference type="EMBL" id="PKSM01000248">
    <property type="protein sequence ID" value="POW00585.1"/>
    <property type="molecule type" value="Genomic_DNA"/>
</dbReference>
<dbReference type="GO" id="GO:0030042">
    <property type="term" value="P:actin filament depolymerization"/>
    <property type="evidence" value="ECO:0007669"/>
    <property type="project" value="InterPro"/>
</dbReference>
<dbReference type="Gene3D" id="3.40.20.10">
    <property type="entry name" value="Severin"/>
    <property type="match status" value="1"/>
</dbReference>
<evidence type="ECO:0000313" key="7">
    <source>
        <dbReference type="EMBL" id="POW00585.1"/>
    </source>
</evidence>
<dbReference type="VEuPathDB" id="FungiDB:PSHT_12962"/>
<evidence type="ECO:0000256" key="2">
    <source>
        <dbReference type="ARBA" id="ARBA00006844"/>
    </source>
</evidence>
<reference evidence="8" key="3">
    <citation type="journal article" date="2018" name="Mol. Plant Microbe Interact.">
        <title>Genome sequence resources for the wheat stripe rust pathogen (Puccinia striiformis f. sp. tritici) and the barley stripe rust pathogen (Puccinia striiformis f. sp. hordei).</title>
        <authorList>
            <person name="Xia C."/>
            <person name="Wang M."/>
            <person name="Yin C."/>
            <person name="Cornejo O.E."/>
            <person name="Hulbert S.H."/>
            <person name="Chen X."/>
        </authorList>
    </citation>
    <scope>NUCLEOTIDE SEQUENCE [LARGE SCALE GENOMIC DNA]</scope>
    <source>
        <strain evidence="8">93TX-2</strain>
    </source>
</reference>
<gene>
    <name evidence="7" type="ORF">PSHT_12962</name>
</gene>
<dbReference type="VEuPathDB" id="FungiDB:PSTT_03997"/>
<reference evidence="7 8" key="1">
    <citation type="submission" date="2017-12" db="EMBL/GenBank/DDBJ databases">
        <title>Gene loss provides genomic basis for host adaptation in cereal stripe rust fungi.</title>
        <authorList>
            <person name="Xia C."/>
        </authorList>
    </citation>
    <scope>NUCLEOTIDE SEQUENCE [LARGE SCALE GENOMIC DNA]</scope>
    <source>
        <strain evidence="7 8">93TX-2</strain>
    </source>
</reference>
<sequence length="219" mass="24615">MVLIPADTFYSHPMISTRSGIWRLCTLAMHTGLHVFEVGKEYVSITTNNHEIPAESDRRQLTHSFCDEFLFDVRSWSRKVSESQSYDEFLEDLPAGACRYAVMRFMISNTNLKNQRVKGTSYASLPGMVSIPFIHSHSNLIADNQLITSIAGNRSPDEAKIKNKMLYAASKKAIRDALVGIGMEIQGTDASEVAYNTVFLVCCEDHEYGVQIIVEYVYG</sequence>
<dbReference type="InterPro" id="IPR029006">
    <property type="entry name" value="ADF-H/Gelsolin-like_dom_sf"/>
</dbReference>
<dbReference type="Pfam" id="PF00241">
    <property type="entry name" value="Cofilin_ADF"/>
    <property type="match status" value="1"/>
</dbReference>
<evidence type="ECO:0000256" key="3">
    <source>
        <dbReference type="ARBA" id="ARBA00015630"/>
    </source>
</evidence>
<evidence type="ECO:0000259" key="6">
    <source>
        <dbReference type="PROSITE" id="PS51263"/>
    </source>
</evidence>
<keyword evidence="8" id="KW-1185">Reference proteome</keyword>
<dbReference type="InterPro" id="IPR002108">
    <property type="entry name" value="ADF-H"/>
</dbReference>
<dbReference type="SMART" id="SM00102">
    <property type="entry name" value="ADF"/>
    <property type="match status" value="1"/>
</dbReference>
<proteinExistence type="inferred from homology"/>
<evidence type="ECO:0000256" key="5">
    <source>
        <dbReference type="ARBA" id="ARBA00032427"/>
    </source>
</evidence>
<dbReference type="AlphaFoldDB" id="A0A2S4UTY8"/>